<dbReference type="RefSeq" id="WP_046427587.1">
    <property type="nucleotide sequence ID" value="NZ_LBDA02000013.1"/>
</dbReference>
<dbReference type="Proteomes" id="UP000034838">
    <property type="component" value="Unassembled WGS sequence"/>
</dbReference>
<accession>A0A1J4Q7U4</accession>
<gene>
    <name evidence="2" type="ORF">VT52_007535</name>
</gene>
<evidence type="ECO:0000313" key="3">
    <source>
        <dbReference type="Proteomes" id="UP000034838"/>
    </source>
</evidence>
<keyword evidence="3" id="KW-1185">Reference proteome</keyword>
<sequence length="287" mass="29782">MPAFETPSPISVDLDLVAAEIDITGSDRTDTVVTVRPGNESEASARAAEQTTVHYRNGKLAIRTPKPRRGLFSRSRSAEDEKDSTIVVAIELPAGSDLSGEAALGYLTARGRLGEFRFSSACGNVWLEEAGSLRVDAALGDVNVGRVTGGAEITTTQGNLKVDVIGGAARIKNLSGTTALGDVAGDLRVTATNGEVSVGRVSGDVEAKNTNGDIYLGEVAGGEVDLETTRGSIGVGIPEGVAAHLDARSLLGGVYNGLQDSAAPERQTATVQLRTRTVMGEIKIHRA</sequence>
<name>A0A1J4Q7U4_9ACTN</name>
<dbReference type="AlphaFoldDB" id="A0A1J4Q7U4"/>
<evidence type="ECO:0000259" key="1">
    <source>
        <dbReference type="Pfam" id="PF13349"/>
    </source>
</evidence>
<organism evidence="2 3">
    <name type="scientific">Streptomyces malaysiense</name>
    <dbReference type="NCBI Taxonomy" id="1428626"/>
    <lineage>
        <taxon>Bacteria</taxon>
        <taxon>Bacillati</taxon>
        <taxon>Actinomycetota</taxon>
        <taxon>Actinomycetes</taxon>
        <taxon>Kitasatosporales</taxon>
        <taxon>Streptomycetaceae</taxon>
        <taxon>Streptomyces</taxon>
    </lineage>
</organism>
<dbReference type="PANTHER" id="PTHR34094">
    <property type="match status" value="1"/>
</dbReference>
<feature type="domain" description="DUF4097" evidence="1">
    <location>
        <begin position="31"/>
        <end position="235"/>
    </location>
</feature>
<dbReference type="PANTHER" id="PTHR34094:SF1">
    <property type="entry name" value="PROTEIN FAM185A"/>
    <property type="match status" value="1"/>
</dbReference>
<dbReference type="OrthoDB" id="3252095at2"/>
<evidence type="ECO:0000313" key="2">
    <source>
        <dbReference type="EMBL" id="OIK28199.1"/>
    </source>
</evidence>
<dbReference type="InterPro" id="IPR025164">
    <property type="entry name" value="Toastrack_DUF4097"/>
</dbReference>
<comment type="caution">
    <text evidence="2">The sequence shown here is derived from an EMBL/GenBank/DDBJ whole genome shotgun (WGS) entry which is preliminary data.</text>
</comment>
<proteinExistence type="predicted"/>
<dbReference type="EMBL" id="LBDA02000013">
    <property type="protein sequence ID" value="OIK28199.1"/>
    <property type="molecule type" value="Genomic_DNA"/>
</dbReference>
<dbReference type="Pfam" id="PF13349">
    <property type="entry name" value="DUF4097"/>
    <property type="match status" value="1"/>
</dbReference>
<protein>
    <recommendedName>
        <fullName evidence="1">DUF4097 domain-containing protein</fullName>
    </recommendedName>
</protein>
<reference evidence="2" key="1">
    <citation type="submission" date="2016-10" db="EMBL/GenBank/DDBJ databases">
        <title>Genome sequence of Streptomyces malaysiense MUSC 136.</title>
        <authorList>
            <person name="Lee L.-H."/>
            <person name="Ser H.-L."/>
        </authorList>
    </citation>
    <scope>NUCLEOTIDE SEQUENCE [LARGE SCALE GENOMIC DNA]</scope>
    <source>
        <strain evidence="2">MUSC 136</strain>
    </source>
</reference>